<evidence type="ECO:0000313" key="2">
    <source>
        <dbReference type="EMBL" id="OLP06021.1"/>
    </source>
</evidence>
<dbReference type="AlphaFoldDB" id="A0A1Q8YD88"/>
<dbReference type="STRING" id="81479.RA876_05480"/>
<dbReference type="EMBL" id="MSYM01000013">
    <property type="protein sequence ID" value="OLP06021.1"/>
    <property type="molecule type" value="Genomic_DNA"/>
</dbReference>
<accession>A0A1Q8YD88</accession>
<feature type="chain" id="PRO_5012344599" description="Copper chaperone PCu(A)C" evidence="1">
    <location>
        <begin position="20"/>
        <end position="150"/>
    </location>
</feature>
<sequence length="150" mass="16318">MKKLTLSLILLTTAVVAQAQITITDAWVRGTVPMQQASGAFMQLSADKDTRLVAAKSPVANVVEIHEMVMDNNIMKMRQIPGLDIVPGRVLELKPGGYHVMLIELKQQLKGGDVVPITLVFEDTATKKQFTQEVQAPVTALGAGNMPMKH</sequence>
<organism evidence="2 3">
    <name type="scientific">Rhodoferax antarcticus ANT.BR</name>
    <dbReference type="NCBI Taxonomy" id="1111071"/>
    <lineage>
        <taxon>Bacteria</taxon>
        <taxon>Pseudomonadati</taxon>
        <taxon>Pseudomonadota</taxon>
        <taxon>Betaproteobacteria</taxon>
        <taxon>Burkholderiales</taxon>
        <taxon>Comamonadaceae</taxon>
        <taxon>Rhodoferax</taxon>
    </lineage>
</organism>
<dbReference type="RefSeq" id="WP_075587182.1">
    <property type="nucleotide sequence ID" value="NZ_MSYM01000013.1"/>
</dbReference>
<feature type="signal peptide" evidence="1">
    <location>
        <begin position="1"/>
        <end position="19"/>
    </location>
</feature>
<protein>
    <recommendedName>
        <fullName evidence="4">Copper chaperone PCu(A)C</fullName>
    </recommendedName>
</protein>
<evidence type="ECO:0008006" key="4">
    <source>
        <dbReference type="Google" id="ProtNLM"/>
    </source>
</evidence>
<proteinExistence type="predicted"/>
<comment type="caution">
    <text evidence="2">The sequence shown here is derived from an EMBL/GenBank/DDBJ whole genome shotgun (WGS) entry which is preliminary data.</text>
</comment>
<name>A0A1Q8YD88_9BURK</name>
<dbReference type="Proteomes" id="UP000185911">
    <property type="component" value="Unassembled WGS sequence"/>
</dbReference>
<dbReference type="InterPro" id="IPR036182">
    <property type="entry name" value="PCuAC_sf"/>
</dbReference>
<dbReference type="PANTHER" id="PTHR36302:SF1">
    <property type="entry name" value="COPPER CHAPERONE PCU(A)C"/>
    <property type="match status" value="1"/>
</dbReference>
<keyword evidence="1" id="KW-0732">Signal</keyword>
<dbReference type="PANTHER" id="PTHR36302">
    <property type="entry name" value="BLR7088 PROTEIN"/>
    <property type="match status" value="1"/>
</dbReference>
<evidence type="ECO:0000256" key="1">
    <source>
        <dbReference type="SAM" id="SignalP"/>
    </source>
</evidence>
<dbReference type="Gene3D" id="2.60.40.1890">
    <property type="entry name" value="PCu(A)C copper chaperone"/>
    <property type="match status" value="1"/>
</dbReference>
<evidence type="ECO:0000313" key="3">
    <source>
        <dbReference type="Proteomes" id="UP000185911"/>
    </source>
</evidence>
<dbReference type="Pfam" id="PF04314">
    <property type="entry name" value="PCuAC"/>
    <property type="match status" value="1"/>
</dbReference>
<reference evidence="2 3" key="1">
    <citation type="submission" date="2017-01" db="EMBL/GenBank/DDBJ databases">
        <title>Genome sequence of Rhodoferax antarcticus ANT.BR, a psychrophilic purple nonsulfur bacterium from an Antarctic microbial mat.</title>
        <authorList>
            <person name="Baker J."/>
            <person name="Riester C."/>
            <person name="Skinner B."/>
            <person name="Newell A."/>
            <person name="Swingley W."/>
            <person name="Madigan M."/>
            <person name="Jung D."/>
            <person name="Asao M."/>
            <person name="Chen M."/>
            <person name="Loughlin P."/>
            <person name="Pan H."/>
            <person name="Lin S."/>
            <person name="Li N."/>
            <person name="Shaw J."/>
            <person name="Prado M."/>
            <person name="Sherman C."/>
            <person name="Li X."/>
            <person name="Tang J."/>
            <person name="Blankenship R."/>
            <person name="Zhao T."/>
            <person name="Touchman J."/>
            <person name="Sattley M."/>
        </authorList>
    </citation>
    <scope>NUCLEOTIDE SEQUENCE [LARGE SCALE GENOMIC DNA]</scope>
    <source>
        <strain evidence="2 3">ANT.BR</strain>
    </source>
</reference>
<dbReference type="SUPFAM" id="SSF110087">
    <property type="entry name" value="DR1885-like metal-binding protein"/>
    <property type="match status" value="1"/>
</dbReference>
<gene>
    <name evidence="2" type="ORF">BLL52_2251</name>
</gene>
<dbReference type="InterPro" id="IPR058248">
    <property type="entry name" value="Lxx211020-like"/>
</dbReference>
<dbReference type="InterPro" id="IPR007410">
    <property type="entry name" value="LpqE-like"/>
</dbReference>
<keyword evidence="3" id="KW-1185">Reference proteome</keyword>